<dbReference type="RefSeq" id="XP_003889115.1">
    <property type="nucleotide sequence ID" value="XM_003889066.1"/>
</dbReference>
<dbReference type="KEGG" id="pgr:PGTG_22142"/>
<name>H6QTP6_PUCGT</name>
<dbReference type="VEuPathDB" id="FungiDB:PGTG_22142"/>
<dbReference type="EMBL" id="DS178319">
    <property type="protein sequence ID" value="EHS64261.1"/>
    <property type="molecule type" value="Genomic_DNA"/>
</dbReference>
<reference evidence="2" key="1">
    <citation type="journal article" date="2011" name="Proc. Natl. Acad. Sci. U.S.A.">
        <title>Obligate biotrophy features unraveled by the genomic analysis of rust fungi.</title>
        <authorList>
            <person name="Duplessis S."/>
            <person name="Cuomo C.A."/>
            <person name="Lin Y.-C."/>
            <person name="Aerts A."/>
            <person name="Tisserant E."/>
            <person name="Veneault-Fourrey C."/>
            <person name="Joly D.L."/>
            <person name="Hacquard S."/>
            <person name="Amselem J."/>
            <person name="Cantarel B.L."/>
            <person name="Chiu R."/>
            <person name="Coutinho P.M."/>
            <person name="Feau N."/>
            <person name="Field M."/>
            <person name="Frey P."/>
            <person name="Gelhaye E."/>
            <person name="Goldberg J."/>
            <person name="Grabherr M.G."/>
            <person name="Kodira C.D."/>
            <person name="Kohler A."/>
            <person name="Kuees U."/>
            <person name="Lindquist E.A."/>
            <person name="Lucas S.M."/>
            <person name="Mago R."/>
            <person name="Mauceli E."/>
            <person name="Morin E."/>
            <person name="Murat C."/>
            <person name="Pangilinan J.L."/>
            <person name="Park R."/>
            <person name="Pearson M."/>
            <person name="Quesneville H."/>
            <person name="Rouhier N."/>
            <person name="Sakthikumar S."/>
            <person name="Salamov A.A."/>
            <person name="Schmutz J."/>
            <person name="Selles B."/>
            <person name="Shapiro H."/>
            <person name="Tanguay P."/>
            <person name="Tuskan G.A."/>
            <person name="Henrissat B."/>
            <person name="Van de Peer Y."/>
            <person name="Rouze P."/>
            <person name="Ellis J.G."/>
            <person name="Dodds P.N."/>
            <person name="Schein J.E."/>
            <person name="Zhong S."/>
            <person name="Hamelin R.C."/>
            <person name="Grigoriev I.V."/>
            <person name="Szabo L.J."/>
            <person name="Martin F."/>
        </authorList>
    </citation>
    <scope>NUCLEOTIDE SEQUENCE [LARGE SCALE GENOMIC DNA]</scope>
    <source>
        <strain evidence="2">CRL 75-36-700-3 / race SCCL</strain>
    </source>
</reference>
<evidence type="ECO:0000313" key="2">
    <source>
        <dbReference type="Proteomes" id="UP000008783"/>
    </source>
</evidence>
<dbReference type="PANTHER" id="PTHR33246:SF51">
    <property type="entry name" value="MYB_SANT-LIKE DOMAIN-CONTAINING PROTEIN"/>
    <property type="match status" value="1"/>
</dbReference>
<dbReference type="AlphaFoldDB" id="H6QTP6"/>
<dbReference type="InParanoid" id="H6QTP6"/>
<dbReference type="PANTHER" id="PTHR33246">
    <property type="entry name" value="CCHC-TYPE DOMAIN-CONTAINING PROTEIN"/>
    <property type="match status" value="1"/>
</dbReference>
<accession>H6QTP6</accession>
<proteinExistence type="predicted"/>
<protein>
    <submittedName>
        <fullName evidence="1">Uncharacterized protein</fullName>
    </submittedName>
</protein>
<evidence type="ECO:0000313" key="1">
    <source>
        <dbReference type="EMBL" id="EHS64261.1"/>
    </source>
</evidence>
<keyword evidence="2" id="KW-1185">Reference proteome</keyword>
<sequence length="109" mass="12412">MPFIIKDYENFCGYLEEEGNYTQLYGDGSKTNIGTTKVTKAAVYDIFAIYVNDNSNHCLHLTSSQLHQRIDGYKKHFLKAKDWEENTDAGIEKGDNLATLAKLLEKKCL</sequence>
<dbReference type="GeneID" id="13541359"/>
<gene>
    <name evidence="1" type="ORF">PGTG_22142</name>
</gene>
<dbReference type="OrthoDB" id="2507515at2759"/>
<organism evidence="1 2">
    <name type="scientific">Puccinia graminis f. sp. tritici (strain CRL 75-36-700-3 / race SCCL)</name>
    <name type="common">Black stem rust fungus</name>
    <dbReference type="NCBI Taxonomy" id="418459"/>
    <lineage>
        <taxon>Eukaryota</taxon>
        <taxon>Fungi</taxon>
        <taxon>Dikarya</taxon>
        <taxon>Basidiomycota</taxon>
        <taxon>Pucciniomycotina</taxon>
        <taxon>Pucciniomycetes</taxon>
        <taxon>Pucciniales</taxon>
        <taxon>Pucciniaceae</taxon>
        <taxon>Puccinia</taxon>
    </lineage>
</organism>
<dbReference type="Proteomes" id="UP000008783">
    <property type="component" value="Unassembled WGS sequence"/>
</dbReference>
<dbReference type="HOGENOM" id="CLU_2185267_0_0_1"/>